<dbReference type="EMBL" id="JAUSVV010000010">
    <property type="protein sequence ID" value="MDQ0444244.1"/>
    <property type="molecule type" value="Genomic_DNA"/>
</dbReference>
<comment type="caution">
    <text evidence="1">The sequence shown here is derived from an EMBL/GenBank/DDBJ whole genome shotgun (WGS) entry which is preliminary data.</text>
</comment>
<sequence length="103" mass="11596">MCDDERVKGYLLEADQHICGAENLLRDLSDAGPTDMRQMRAALYLKAMRRLRRLIEVHQTLPWNQAATSAPGIGTDPGRRARWPIPWRAKVAPDQTSRIGSEG</sequence>
<evidence type="ECO:0000313" key="2">
    <source>
        <dbReference type="Proteomes" id="UP001236369"/>
    </source>
</evidence>
<name>A0ABU0HPJ6_9HYPH</name>
<gene>
    <name evidence="1" type="ORF">QO016_003754</name>
</gene>
<dbReference type="RefSeq" id="WP_238250647.1">
    <property type="nucleotide sequence ID" value="NZ_BPQX01000043.1"/>
</dbReference>
<reference evidence="1 2" key="1">
    <citation type="submission" date="2023-07" db="EMBL/GenBank/DDBJ databases">
        <title>Genomic Encyclopedia of Type Strains, Phase IV (KMG-IV): sequencing the most valuable type-strain genomes for metagenomic binning, comparative biology and taxonomic classification.</title>
        <authorList>
            <person name="Goeker M."/>
        </authorList>
    </citation>
    <scope>NUCLEOTIDE SEQUENCE [LARGE SCALE GENOMIC DNA]</scope>
    <source>
        <strain evidence="1 2">DSM 19562</strain>
    </source>
</reference>
<evidence type="ECO:0000313" key="1">
    <source>
        <dbReference type="EMBL" id="MDQ0444244.1"/>
    </source>
</evidence>
<protein>
    <submittedName>
        <fullName evidence="1">Uncharacterized protein</fullName>
    </submittedName>
</protein>
<organism evidence="1 2">
    <name type="scientific">Methylobacterium persicinum</name>
    <dbReference type="NCBI Taxonomy" id="374426"/>
    <lineage>
        <taxon>Bacteria</taxon>
        <taxon>Pseudomonadati</taxon>
        <taxon>Pseudomonadota</taxon>
        <taxon>Alphaproteobacteria</taxon>
        <taxon>Hyphomicrobiales</taxon>
        <taxon>Methylobacteriaceae</taxon>
        <taxon>Methylobacterium</taxon>
    </lineage>
</organism>
<dbReference type="Proteomes" id="UP001236369">
    <property type="component" value="Unassembled WGS sequence"/>
</dbReference>
<accession>A0ABU0HPJ6</accession>
<keyword evidence="2" id="KW-1185">Reference proteome</keyword>
<proteinExistence type="predicted"/>